<evidence type="ECO:0000256" key="3">
    <source>
        <dbReference type="ARBA" id="ARBA00004613"/>
    </source>
</evidence>
<dbReference type="SUPFAM" id="SSF82171">
    <property type="entry name" value="DPP6 N-terminal domain-like"/>
    <property type="match status" value="1"/>
</dbReference>
<keyword evidence="9" id="KW-0472">Membrane</keyword>
<dbReference type="SUPFAM" id="SSF53474">
    <property type="entry name" value="alpha/beta-Hydrolases"/>
    <property type="match status" value="1"/>
</dbReference>
<dbReference type="InterPro" id="IPR002469">
    <property type="entry name" value="Peptidase_S9B_N"/>
</dbReference>
<keyword evidence="7" id="KW-0378">Hydrolase</keyword>
<dbReference type="EMBL" id="OZ035844">
    <property type="protein sequence ID" value="CAL1598346.1"/>
    <property type="molecule type" value="Genomic_DNA"/>
</dbReference>
<evidence type="ECO:0000313" key="12">
    <source>
        <dbReference type="Proteomes" id="UP001497482"/>
    </source>
</evidence>
<dbReference type="InterPro" id="IPR029058">
    <property type="entry name" value="AB_hydrolase_fold"/>
</dbReference>
<dbReference type="GO" id="GO:0006508">
    <property type="term" value="P:proteolysis"/>
    <property type="evidence" value="ECO:0007669"/>
    <property type="project" value="UniProtKB-KW"/>
</dbReference>
<dbReference type="InterPro" id="IPR002471">
    <property type="entry name" value="Pept_S9_AS"/>
</dbReference>
<dbReference type="Pfam" id="PF00326">
    <property type="entry name" value="Peptidase_S9"/>
    <property type="match status" value="1"/>
</dbReference>
<proteinExistence type="inferred from homology"/>
<sequence length="926" mass="104696">MVSIGKILLGVCAVAVVVTLIAVPTAIFLNDKGEGEDRSFTLEDVFNSSLKPKSYNLRWISDSEYLHKSNGSVYLHNPSTSDIQLLLSKETFEEIAAYDYMLSADRKYVAFMSNYVKLWRHSFTASYSLYDIALKKIVSKLDQVQFFSFSSEGHKVAYVLKNDVYIKTSPESGPERVTYNGKENEIFNGIPDWVYEEEMFSSSQGLWWSPGGKFVAFAHFNDSLVPHIDYTWFGDEQYPSTVSIPYPKAGATNPIVQLFVVAANNVTQISEVVVPAAYASSEHYLATVTWASDERIAVQWQKRVQSFVILQIYNLTGSRWEPFEHLEISSSSGWVGRFSPSEPVFAADKKSYYLIMSDKQKYKHIHRVTGSVVEPITSGKWEVVSILLVTEDSVYYTSNEYEGKPGGRNVYRYSWSGSTNSTACLTCGPDCLYNSAYMSPNASFYRLSCNGPGIPRHSLMSKEGKEWPLEDNAEFANQISTIRMPTVRRGTIKIDGFDLWYQMLLPPGFDESKKYPLLIDVYAGPCSQKVDYLYRVNWATYLASTEQMIVASFDGRGSGYQGDEIMHKLYQRLGTYEVEDQITAAKEFIKMGFIDKGRVSIWGWSYGGYVTSMVLGAGSGVFQCGMAVAPVSKWKYYDSIYTERYMNPPTLNQDAYDNSTVTARAKNFHKVKYLLVHGTADDNVHFQQAAEISEALVEEQVDFEAMWYTDKDHGLGGAANQHVYTHMSHFLLRSSSRGFIADVRNQQVTMRSSHLLSAILLALCLVQRSWQAALQEPDNSMSFEAEEILAEEPREESNMKRHSEGTFSNDYSKYLEDRKAQDFVKWLMNNKRSGQTEKRHADGTFTSDVSSYLKDQAIKDFVARLKSGQIRRESEGGSSGLSRRHVDGSFTSDVNKVLDSMAAKEYLLWVMTSKPSGESKKNPEEQ</sequence>
<name>A0AAV2LCQ6_KNICA</name>
<dbReference type="PROSITE" id="PS00260">
    <property type="entry name" value="GLUCAGON"/>
    <property type="match status" value="2"/>
</dbReference>
<evidence type="ECO:0000256" key="5">
    <source>
        <dbReference type="ARBA" id="ARBA00022525"/>
    </source>
</evidence>
<dbReference type="PANTHER" id="PTHR11731:SF205">
    <property type="entry name" value="DIPEPTIDYL PEPTIDASE 4"/>
    <property type="match status" value="1"/>
</dbReference>
<dbReference type="AlphaFoldDB" id="A0AAV2LCQ6"/>
<dbReference type="SMART" id="SM00070">
    <property type="entry name" value="GLUCA"/>
    <property type="match status" value="3"/>
</dbReference>
<comment type="subcellular location">
    <subcellularLocation>
        <location evidence="1">Cell projection</location>
        <location evidence="1">Invadopodium membrane</location>
        <topology evidence="1">Single-pass type II membrane protein</topology>
    </subcellularLocation>
    <subcellularLocation>
        <location evidence="2">Cell projection</location>
        <location evidence="2">Lamellipodium membrane</location>
        <topology evidence="2">Single-pass type II membrane protein</topology>
    </subcellularLocation>
    <subcellularLocation>
        <location evidence="3">Secreted</location>
    </subcellularLocation>
</comment>
<dbReference type="GO" id="GO:0005576">
    <property type="term" value="C:extracellular region"/>
    <property type="evidence" value="ECO:0007669"/>
    <property type="project" value="UniProtKB-SubCell"/>
</dbReference>
<dbReference type="InterPro" id="IPR000532">
    <property type="entry name" value="Glucagon_GIP_secretin_VIP"/>
</dbReference>
<dbReference type="Pfam" id="PF00930">
    <property type="entry name" value="DPPIV_N"/>
    <property type="match status" value="1"/>
</dbReference>
<dbReference type="InterPro" id="IPR001375">
    <property type="entry name" value="Peptidase_S9_cat"/>
</dbReference>
<evidence type="ECO:0000256" key="4">
    <source>
        <dbReference type="ARBA" id="ARBA00008369"/>
    </source>
</evidence>
<feature type="domain" description="Glucagon / GIP / secretin / VIP family" evidence="10">
    <location>
        <begin position="802"/>
        <end position="824"/>
    </location>
</feature>
<dbReference type="GO" id="GO:0031258">
    <property type="term" value="C:lamellipodium membrane"/>
    <property type="evidence" value="ECO:0007669"/>
    <property type="project" value="UniProtKB-SubCell"/>
</dbReference>
<keyword evidence="5" id="KW-0964">Secreted</keyword>
<keyword evidence="9" id="KW-1133">Transmembrane helix</keyword>
<dbReference type="Gene3D" id="6.10.250.590">
    <property type="match status" value="3"/>
</dbReference>
<dbReference type="Gene3D" id="3.40.50.1820">
    <property type="entry name" value="alpha/beta hydrolase"/>
    <property type="match status" value="1"/>
</dbReference>
<dbReference type="FunFam" id="3.40.50.1820:FF:000003">
    <property type="entry name" value="Dipeptidyl peptidase 4"/>
    <property type="match status" value="1"/>
</dbReference>
<dbReference type="InterPro" id="IPR050278">
    <property type="entry name" value="Serine_Prot_S9B/DPPIV"/>
</dbReference>
<feature type="domain" description="Glucagon / GIP / secretin / VIP family" evidence="10">
    <location>
        <begin position="885"/>
        <end position="907"/>
    </location>
</feature>
<protein>
    <recommendedName>
        <fullName evidence="10">Glucagon / GIP / secretin / VIP family domain-containing protein</fullName>
    </recommendedName>
</protein>
<dbReference type="GO" id="GO:0004252">
    <property type="term" value="F:serine-type endopeptidase activity"/>
    <property type="evidence" value="ECO:0007669"/>
    <property type="project" value="InterPro"/>
</dbReference>
<dbReference type="PROSITE" id="PS00708">
    <property type="entry name" value="PRO_ENDOPEP_SER"/>
    <property type="match status" value="1"/>
</dbReference>
<evidence type="ECO:0000256" key="6">
    <source>
        <dbReference type="ARBA" id="ARBA00022670"/>
    </source>
</evidence>
<dbReference type="GO" id="GO:0008239">
    <property type="term" value="F:dipeptidyl-peptidase activity"/>
    <property type="evidence" value="ECO:0007669"/>
    <property type="project" value="TreeGrafter"/>
</dbReference>
<dbReference type="Gene3D" id="2.140.10.30">
    <property type="entry name" value="Dipeptidylpeptidase IV, N-terminal domain"/>
    <property type="match status" value="1"/>
</dbReference>
<evidence type="ECO:0000256" key="9">
    <source>
        <dbReference type="SAM" id="Phobius"/>
    </source>
</evidence>
<organism evidence="11 12">
    <name type="scientific">Knipowitschia caucasica</name>
    <name type="common">Caucasian dwarf goby</name>
    <name type="synonym">Pomatoschistus caucasicus</name>
    <dbReference type="NCBI Taxonomy" id="637954"/>
    <lineage>
        <taxon>Eukaryota</taxon>
        <taxon>Metazoa</taxon>
        <taxon>Chordata</taxon>
        <taxon>Craniata</taxon>
        <taxon>Vertebrata</taxon>
        <taxon>Euteleostomi</taxon>
        <taxon>Actinopterygii</taxon>
        <taxon>Neopterygii</taxon>
        <taxon>Teleostei</taxon>
        <taxon>Neoteleostei</taxon>
        <taxon>Acanthomorphata</taxon>
        <taxon>Gobiaria</taxon>
        <taxon>Gobiiformes</taxon>
        <taxon>Gobioidei</taxon>
        <taxon>Gobiidae</taxon>
        <taxon>Gobiinae</taxon>
        <taxon>Knipowitschia</taxon>
    </lineage>
</organism>
<evidence type="ECO:0000256" key="8">
    <source>
        <dbReference type="ARBA" id="ARBA00023180"/>
    </source>
</evidence>
<keyword evidence="6" id="KW-0645">Protease</keyword>
<keyword evidence="8" id="KW-0325">Glycoprotein</keyword>
<comment type="similarity">
    <text evidence="4">Belongs to the glucagon family.</text>
</comment>
<evidence type="ECO:0000256" key="2">
    <source>
        <dbReference type="ARBA" id="ARBA00004485"/>
    </source>
</evidence>
<keyword evidence="12" id="KW-1185">Reference proteome</keyword>
<dbReference type="Pfam" id="PF00123">
    <property type="entry name" value="Hormone_2"/>
    <property type="match status" value="2"/>
</dbReference>
<feature type="transmembrane region" description="Helical" evidence="9">
    <location>
        <begin position="7"/>
        <end position="29"/>
    </location>
</feature>
<reference evidence="11 12" key="1">
    <citation type="submission" date="2024-04" db="EMBL/GenBank/DDBJ databases">
        <authorList>
            <person name="Waldvogel A.-M."/>
            <person name="Schoenle A."/>
        </authorList>
    </citation>
    <scope>NUCLEOTIDE SEQUENCE [LARGE SCALE GENOMIC DNA]</scope>
</reference>
<accession>A0AAV2LCQ6</accession>
<dbReference type="PANTHER" id="PTHR11731">
    <property type="entry name" value="PROTEASE FAMILY S9B,C DIPEPTIDYL-PEPTIDASE IV-RELATED"/>
    <property type="match status" value="1"/>
</dbReference>
<dbReference type="Proteomes" id="UP001497482">
    <property type="component" value="Chromosome 22"/>
</dbReference>
<evidence type="ECO:0000256" key="1">
    <source>
        <dbReference type="ARBA" id="ARBA00004341"/>
    </source>
</evidence>
<evidence type="ECO:0000259" key="10">
    <source>
        <dbReference type="PROSITE" id="PS00260"/>
    </source>
</evidence>
<keyword evidence="9" id="KW-0812">Transmembrane</keyword>
<evidence type="ECO:0000313" key="11">
    <source>
        <dbReference type="EMBL" id="CAL1598346.1"/>
    </source>
</evidence>
<gene>
    <name evidence="11" type="ORF">KC01_LOCUS26749</name>
</gene>
<evidence type="ECO:0000256" key="7">
    <source>
        <dbReference type="ARBA" id="ARBA00022801"/>
    </source>
</evidence>
<dbReference type="GO" id="GO:0005179">
    <property type="term" value="F:hormone activity"/>
    <property type="evidence" value="ECO:0007669"/>
    <property type="project" value="InterPro"/>
</dbReference>